<keyword evidence="3" id="KW-1185">Reference proteome</keyword>
<organism evidence="2 3">
    <name type="scientific">Sesamum angolense</name>
    <dbReference type="NCBI Taxonomy" id="2727404"/>
    <lineage>
        <taxon>Eukaryota</taxon>
        <taxon>Viridiplantae</taxon>
        <taxon>Streptophyta</taxon>
        <taxon>Embryophyta</taxon>
        <taxon>Tracheophyta</taxon>
        <taxon>Spermatophyta</taxon>
        <taxon>Magnoliopsida</taxon>
        <taxon>eudicotyledons</taxon>
        <taxon>Gunneridae</taxon>
        <taxon>Pentapetalae</taxon>
        <taxon>asterids</taxon>
        <taxon>lamiids</taxon>
        <taxon>Lamiales</taxon>
        <taxon>Pedaliaceae</taxon>
        <taxon>Sesamum</taxon>
    </lineage>
</organism>
<dbReference type="AlphaFoldDB" id="A0AAE2C5I3"/>
<evidence type="ECO:0000313" key="2">
    <source>
        <dbReference type="EMBL" id="KAK4409400.1"/>
    </source>
</evidence>
<dbReference type="Proteomes" id="UP001289374">
    <property type="component" value="Unassembled WGS sequence"/>
</dbReference>
<feature type="compositionally biased region" description="Polar residues" evidence="1">
    <location>
        <begin position="29"/>
        <end position="39"/>
    </location>
</feature>
<evidence type="ECO:0000256" key="1">
    <source>
        <dbReference type="SAM" id="MobiDB-lite"/>
    </source>
</evidence>
<proteinExistence type="predicted"/>
<name>A0AAE2C5I3_9LAMI</name>
<reference evidence="2" key="1">
    <citation type="submission" date="2020-06" db="EMBL/GenBank/DDBJ databases">
        <authorList>
            <person name="Li T."/>
            <person name="Hu X."/>
            <person name="Zhang T."/>
            <person name="Song X."/>
            <person name="Zhang H."/>
            <person name="Dai N."/>
            <person name="Sheng W."/>
            <person name="Hou X."/>
            <person name="Wei L."/>
        </authorList>
    </citation>
    <scope>NUCLEOTIDE SEQUENCE</scope>
    <source>
        <strain evidence="2">K16</strain>
        <tissue evidence="2">Leaf</tissue>
    </source>
</reference>
<comment type="caution">
    <text evidence="2">The sequence shown here is derived from an EMBL/GenBank/DDBJ whole genome shotgun (WGS) entry which is preliminary data.</text>
</comment>
<reference evidence="2" key="2">
    <citation type="journal article" date="2024" name="Plant">
        <title>Genomic evolution and insights into agronomic trait innovations of Sesamum species.</title>
        <authorList>
            <person name="Miao H."/>
            <person name="Wang L."/>
            <person name="Qu L."/>
            <person name="Liu H."/>
            <person name="Sun Y."/>
            <person name="Le M."/>
            <person name="Wang Q."/>
            <person name="Wei S."/>
            <person name="Zheng Y."/>
            <person name="Lin W."/>
            <person name="Duan Y."/>
            <person name="Cao H."/>
            <person name="Xiong S."/>
            <person name="Wang X."/>
            <person name="Wei L."/>
            <person name="Li C."/>
            <person name="Ma Q."/>
            <person name="Ju M."/>
            <person name="Zhao R."/>
            <person name="Li G."/>
            <person name="Mu C."/>
            <person name="Tian Q."/>
            <person name="Mei H."/>
            <person name="Zhang T."/>
            <person name="Gao T."/>
            <person name="Zhang H."/>
        </authorList>
    </citation>
    <scope>NUCLEOTIDE SEQUENCE</scope>
    <source>
        <strain evidence="2">K16</strain>
    </source>
</reference>
<sequence>MVVSYVNGTCTKSGNNVSEYSSEEAGDSSEPSSLQNAFESENIRVDEQPYSRVDIYDPRNWKNLDNKSRDILVEKGQPKIEFNLVFPLDENSRHFSYAYYSRKLKNGESIERKCEMLKKHENSVEHMTNMKTWNELRGYRKTGFAASMNIAKDLAFNMDVEPSFPMKCRALRKKQYDENTNDEDVRSPEEAFEYDYFSVITDGYFITEK</sequence>
<dbReference type="EMBL" id="JACGWL010000001">
    <property type="protein sequence ID" value="KAK4409400.1"/>
    <property type="molecule type" value="Genomic_DNA"/>
</dbReference>
<evidence type="ECO:0000313" key="3">
    <source>
        <dbReference type="Proteomes" id="UP001289374"/>
    </source>
</evidence>
<protein>
    <submittedName>
        <fullName evidence="2">Uncharacterized protein</fullName>
    </submittedName>
</protein>
<gene>
    <name evidence="2" type="ORF">Sango_0013000</name>
</gene>
<feature type="compositionally biased region" description="Polar residues" evidence="1">
    <location>
        <begin position="11"/>
        <end position="20"/>
    </location>
</feature>
<feature type="region of interest" description="Disordered" evidence="1">
    <location>
        <begin position="11"/>
        <end position="41"/>
    </location>
</feature>
<accession>A0AAE2C5I3</accession>